<organism evidence="1 3">
    <name type="scientific">Pectobacterium wasabiae</name>
    <dbReference type="NCBI Taxonomy" id="55208"/>
    <lineage>
        <taxon>Bacteria</taxon>
        <taxon>Pseudomonadati</taxon>
        <taxon>Pseudomonadota</taxon>
        <taxon>Gammaproteobacteria</taxon>
        <taxon>Enterobacterales</taxon>
        <taxon>Pectobacteriaceae</taxon>
        <taxon>Pectobacterium</taxon>
    </lineage>
</organism>
<protein>
    <submittedName>
        <fullName evidence="1">Uncharacterized protein</fullName>
    </submittedName>
</protein>
<sequence>MEQTTSFKVFYDADDNELSHHAIDAETLGNSILSMTKLITKADDLLNDGQKSVKVLVTNPAEAGSLGIAYTIIQLLPDAIDVLRTIGITGAVGAAGGASALSLIRQLGSSRVITMTRKAGTQTTILELEGEEIECPTPVAALVTDPTIRDALISVIQTPLEGKEDPVFKILNENDEVVIRLEGGQTEEVKPLPRGTLLQKEIEIREVNVKFTQVNFQSEKGWRMEYNNEEHSVLLNDFEFLAKVRQAEGAISSDDLFSVTLEITKTFTARNVTEKYIIKKVIRHRADASRRII</sequence>
<dbReference type="Proteomes" id="UP000029436">
    <property type="component" value="Unassembled WGS sequence"/>
</dbReference>
<proteinExistence type="predicted"/>
<reference evidence="3 4" key="1">
    <citation type="submission" date="2014-08" db="EMBL/GenBank/DDBJ databases">
        <title>Genome sequences of NCPPB Pectobacterium isolates.</title>
        <authorList>
            <person name="Glover R.H."/>
            <person name="Sapp M."/>
            <person name="Elphinstone J."/>
        </authorList>
    </citation>
    <scope>NUCLEOTIDE SEQUENCE [LARGE SCALE GENOMIC DNA]</scope>
    <source>
        <strain evidence="1 3">NCPPB 3701</strain>
        <strain evidence="2 4">NCPPB3702</strain>
    </source>
</reference>
<dbReference type="RefSeq" id="WP_005967168.1">
    <property type="nucleotide sequence ID" value="NZ_JQHP01000001.1"/>
</dbReference>
<dbReference type="EMBL" id="JQHP01000001">
    <property type="protein sequence ID" value="KFX09889.1"/>
    <property type="molecule type" value="Genomic_DNA"/>
</dbReference>
<evidence type="ECO:0000313" key="3">
    <source>
        <dbReference type="Proteomes" id="UP000029257"/>
    </source>
</evidence>
<keyword evidence="4" id="KW-1185">Reference proteome</keyword>
<evidence type="ECO:0000313" key="4">
    <source>
        <dbReference type="Proteomes" id="UP000029436"/>
    </source>
</evidence>
<gene>
    <name evidence="1" type="ORF">JV38_02910</name>
    <name evidence="2" type="ORF">KU73_06635</name>
</gene>
<dbReference type="AlphaFoldDB" id="A0AAW3EN04"/>
<dbReference type="Proteomes" id="UP000029257">
    <property type="component" value="Unassembled WGS sequence"/>
</dbReference>
<evidence type="ECO:0000313" key="2">
    <source>
        <dbReference type="EMBL" id="KGA30091.1"/>
    </source>
</evidence>
<evidence type="ECO:0000313" key="1">
    <source>
        <dbReference type="EMBL" id="KFX09889.1"/>
    </source>
</evidence>
<dbReference type="EMBL" id="JQOH01000002">
    <property type="protein sequence ID" value="KGA30091.1"/>
    <property type="molecule type" value="Genomic_DNA"/>
</dbReference>
<accession>A0AAW3EN04</accession>
<name>A0AAW3EN04_9GAMM</name>
<comment type="caution">
    <text evidence="1">The sequence shown here is derived from an EMBL/GenBank/DDBJ whole genome shotgun (WGS) entry which is preliminary data.</text>
</comment>